<evidence type="ECO:0000256" key="4">
    <source>
        <dbReference type="ARBA" id="ARBA00022475"/>
    </source>
</evidence>
<dbReference type="InterPro" id="IPR010065">
    <property type="entry name" value="AA_ABC_transptr_permease_3TM"/>
</dbReference>
<feature type="transmembrane region" description="Helical" evidence="9">
    <location>
        <begin position="101"/>
        <end position="124"/>
    </location>
</feature>
<feature type="transmembrane region" description="Helical" evidence="9">
    <location>
        <begin position="12"/>
        <end position="45"/>
    </location>
</feature>
<reference evidence="11" key="2">
    <citation type="journal article" date="2021" name="Microbiol. Resour. Announc.">
        <title>Complete Genome Sequences of Three Human Oral Treponema parvum Isolates.</title>
        <authorList>
            <person name="Zeng H."/>
            <person name="Watt R.M."/>
        </authorList>
    </citation>
    <scope>NUCLEOTIDE SEQUENCE</scope>
    <source>
        <strain evidence="11">ATCC 700773</strain>
    </source>
</reference>
<dbReference type="NCBIfam" id="TIGR01726">
    <property type="entry name" value="HEQRo_perm_3TM"/>
    <property type="match status" value="1"/>
</dbReference>
<comment type="subcellular location">
    <subcellularLocation>
        <location evidence="1">Cell inner membrane</location>
        <topology evidence="1">Multi-pass membrane protein</topology>
    </subcellularLocation>
    <subcellularLocation>
        <location evidence="9">Cell membrane</location>
        <topology evidence="9">Multi-pass membrane protein</topology>
    </subcellularLocation>
</comment>
<dbReference type="GO" id="GO:0022857">
    <property type="term" value="F:transmembrane transporter activity"/>
    <property type="evidence" value="ECO:0007669"/>
    <property type="project" value="InterPro"/>
</dbReference>
<dbReference type="InterPro" id="IPR043429">
    <property type="entry name" value="ArtM/GltK/GlnP/TcyL/YhdX-like"/>
</dbReference>
<comment type="similarity">
    <text evidence="2">Belongs to the binding-protein-dependent transport system permease family. HisMQ subfamily.</text>
</comment>
<evidence type="ECO:0000256" key="6">
    <source>
        <dbReference type="ARBA" id="ARBA00022970"/>
    </source>
</evidence>
<keyword evidence="4" id="KW-1003">Cell membrane</keyword>
<keyword evidence="3 9" id="KW-0813">Transport</keyword>
<dbReference type="Pfam" id="PF00528">
    <property type="entry name" value="BPD_transp_1"/>
    <property type="match status" value="1"/>
</dbReference>
<evidence type="ECO:0000256" key="1">
    <source>
        <dbReference type="ARBA" id="ARBA00004429"/>
    </source>
</evidence>
<proteinExistence type="inferred from homology"/>
<evidence type="ECO:0000256" key="5">
    <source>
        <dbReference type="ARBA" id="ARBA00022692"/>
    </source>
</evidence>
<dbReference type="SUPFAM" id="SSF161098">
    <property type="entry name" value="MetI-like"/>
    <property type="match status" value="1"/>
</dbReference>
<feature type="transmembrane region" description="Helical" evidence="9">
    <location>
        <begin position="201"/>
        <end position="223"/>
    </location>
</feature>
<evidence type="ECO:0000256" key="2">
    <source>
        <dbReference type="ARBA" id="ARBA00010072"/>
    </source>
</evidence>
<gene>
    <name evidence="11" type="ORF">HRI96_00265</name>
</gene>
<evidence type="ECO:0000256" key="7">
    <source>
        <dbReference type="ARBA" id="ARBA00022989"/>
    </source>
</evidence>
<feature type="transmembrane region" description="Helical" evidence="9">
    <location>
        <begin position="57"/>
        <end position="81"/>
    </location>
</feature>
<dbReference type="AlphaFoldDB" id="A0A975EY27"/>
<evidence type="ECO:0000256" key="9">
    <source>
        <dbReference type="RuleBase" id="RU363032"/>
    </source>
</evidence>
<sequence>MELNFPFLKNTFFAVLHGIPTASAITFFSLTLAAVPAFFMALARIYKIKILSNLVKIYVSFIRGTPMVIQILIIYSLLPSLINRTISALGLPVSVFDIDPFFYAIVVFTLHSAAAFSEIIRSAILTVDRGQMDACLALGMKPLKAFRLVIVPQAAVNAVANVGNLTVNLFKETSLAFLMTVKDITAIAKIEASFGYNYIEAYLDIFAVYLVICSLFQFAFYVLEKKVFVRN</sequence>
<dbReference type="InterPro" id="IPR000515">
    <property type="entry name" value="MetI-like"/>
</dbReference>
<keyword evidence="5 9" id="KW-0812">Transmembrane</keyword>
<keyword evidence="6" id="KW-0029">Amino-acid transport</keyword>
<evidence type="ECO:0000256" key="8">
    <source>
        <dbReference type="ARBA" id="ARBA00023136"/>
    </source>
</evidence>
<reference evidence="11" key="1">
    <citation type="submission" date="2020-05" db="EMBL/GenBank/DDBJ databases">
        <authorList>
            <person name="Zeng H."/>
            <person name="Chan Y.K."/>
            <person name="Watt R.M."/>
        </authorList>
    </citation>
    <scope>NUCLEOTIDE SEQUENCE</scope>
    <source>
        <strain evidence="11">ATCC 700773</strain>
    </source>
</reference>
<evidence type="ECO:0000313" key="12">
    <source>
        <dbReference type="Proteomes" id="UP000671995"/>
    </source>
</evidence>
<dbReference type="Proteomes" id="UP000671995">
    <property type="component" value="Chromosome"/>
</dbReference>
<accession>A0A975EY27</accession>
<dbReference type="PANTHER" id="PTHR30614">
    <property type="entry name" value="MEMBRANE COMPONENT OF AMINO ACID ABC TRANSPORTER"/>
    <property type="match status" value="1"/>
</dbReference>
<dbReference type="PANTHER" id="PTHR30614:SF0">
    <property type="entry name" value="L-CYSTINE TRANSPORT SYSTEM PERMEASE PROTEIN TCYL"/>
    <property type="match status" value="1"/>
</dbReference>
<evidence type="ECO:0000259" key="10">
    <source>
        <dbReference type="PROSITE" id="PS50928"/>
    </source>
</evidence>
<feature type="domain" description="ABC transmembrane type-1" evidence="10">
    <location>
        <begin position="19"/>
        <end position="224"/>
    </location>
</feature>
<dbReference type="InterPro" id="IPR035906">
    <property type="entry name" value="MetI-like_sf"/>
</dbReference>
<dbReference type="GO" id="GO:0043190">
    <property type="term" value="C:ATP-binding cassette (ABC) transporter complex"/>
    <property type="evidence" value="ECO:0007669"/>
    <property type="project" value="InterPro"/>
</dbReference>
<evidence type="ECO:0000256" key="3">
    <source>
        <dbReference type="ARBA" id="ARBA00022448"/>
    </source>
</evidence>
<feature type="transmembrane region" description="Helical" evidence="9">
    <location>
        <begin position="145"/>
        <end position="170"/>
    </location>
</feature>
<dbReference type="EMBL" id="CP054257">
    <property type="protein sequence ID" value="QTQ10765.1"/>
    <property type="molecule type" value="Genomic_DNA"/>
</dbReference>
<dbReference type="CDD" id="cd06261">
    <property type="entry name" value="TM_PBP2"/>
    <property type="match status" value="1"/>
</dbReference>
<organism evidence="11 12">
    <name type="scientific">Treponema parvum</name>
    <dbReference type="NCBI Taxonomy" id="138851"/>
    <lineage>
        <taxon>Bacteria</taxon>
        <taxon>Pseudomonadati</taxon>
        <taxon>Spirochaetota</taxon>
        <taxon>Spirochaetia</taxon>
        <taxon>Spirochaetales</taxon>
        <taxon>Treponemataceae</taxon>
        <taxon>Treponema</taxon>
    </lineage>
</organism>
<evidence type="ECO:0000313" key="11">
    <source>
        <dbReference type="EMBL" id="QTQ10765.1"/>
    </source>
</evidence>
<keyword evidence="7 9" id="KW-1133">Transmembrane helix</keyword>
<keyword evidence="8 9" id="KW-0472">Membrane</keyword>
<dbReference type="RefSeq" id="WP_210117563.1">
    <property type="nucleotide sequence ID" value="NZ_CP054257.1"/>
</dbReference>
<protein>
    <submittedName>
        <fullName evidence="11">Amino acid ABC transporter permease</fullName>
    </submittedName>
</protein>
<dbReference type="PROSITE" id="PS50928">
    <property type="entry name" value="ABC_TM1"/>
    <property type="match status" value="1"/>
</dbReference>
<dbReference type="Gene3D" id="1.10.3720.10">
    <property type="entry name" value="MetI-like"/>
    <property type="match status" value="1"/>
</dbReference>
<name>A0A975EY27_9SPIR</name>
<dbReference type="GO" id="GO:0006865">
    <property type="term" value="P:amino acid transport"/>
    <property type="evidence" value="ECO:0007669"/>
    <property type="project" value="UniProtKB-KW"/>
</dbReference>